<reference evidence="2" key="1">
    <citation type="submission" date="2016-01" db="EMBL/GenBank/DDBJ databases">
        <authorList>
            <person name="Peeters C."/>
        </authorList>
    </citation>
    <scope>NUCLEOTIDE SEQUENCE [LARGE SCALE GENOMIC DNA]</scope>
    <source>
        <strain evidence="2">LMG 29318</strain>
    </source>
</reference>
<organism evidence="2 3">
    <name type="scientific">Caballeronia catudaia</name>
    <dbReference type="NCBI Taxonomy" id="1777136"/>
    <lineage>
        <taxon>Bacteria</taxon>
        <taxon>Pseudomonadati</taxon>
        <taxon>Pseudomonadota</taxon>
        <taxon>Betaproteobacteria</taxon>
        <taxon>Burkholderiales</taxon>
        <taxon>Burkholderiaceae</taxon>
        <taxon>Caballeronia</taxon>
    </lineage>
</organism>
<evidence type="ECO:0000256" key="1">
    <source>
        <dbReference type="SAM" id="MobiDB-lite"/>
    </source>
</evidence>
<evidence type="ECO:0000313" key="3">
    <source>
        <dbReference type="Proteomes" id="UP000054870"/>
    </source>
</evidence>
<keyword evidence="3" id="KW-1185">Reference proteome</keyword>
<dbReference type="RefSeq" id="WP_061122899.1">
    <property type="nucleotide sequence ID" value="NZ_FCOF02000003.1"/>
</dbReference>
<feature type="compositionally biased region" description="Basic and acidic residues" evidence="1">
    <location>
        <begin position="46"/>
        <end position="58"/>
    </location>
</feature>
<dbReference type="EMBL" id="FCOF02000003">
    <property type="protein sequence ID" value="SAK46368.1"/>
    <property type="molecule type" value="Genomic_DNA"/>
</dbReference>
<proteinExistence type="predicted"/>
<comment type="caution">
    <text evidence="2">The sequence shown here is derived from an EMBL/GenBank/DDBJ whole genome shotgun (WGS) entry which is preliminary data.</text>
</comment>
<accession>A0A157ZLI0</accession>
<gene>
    <name evidence="2" type="ORF">AWB75_00919</name>
</gene>
<dbReference type="Proteomes" id="UP000054870">
    <property type="component" value="Unassembled WGS sequence"/>
</dbReference>
<protein>
    <submittedName>
        <fullName evidence="2">Uncharacterized protein</fullName>
    </submittedName>
</protein>
<dbReference type="AlphaFoldDB" id="A0A157ZLI0"/>
<sequence length="64" mass="6792">MSAAFDANALAGLFVEARAHRAKLDALPEGARPDGPIQGAPLPADGMHKHGDRRDRGFACRRIA</sequence>
<feature type="region of interest" description="Disordered" evidence="1">
    <location>
        <begin position="26"/>
        <end position="64"/>
    </location>
</feature>
<name>A0A157ZLI0_9BURK</name>
<evidence type="ECO:0000313" key="2">
    <source>
        <dbReference type="EMBL" id="SAK46368.1"/>
    </source>
</evidence>